<sequence>MASTILAVASSTSTSAAAAPAPDPARLFVDPAQAAAYAQHRPTYPQALYDAIYARALPGRPGPPFPDLTAVDIATGSGQALGPLPRDFGTCIALDTSEAQLQRLPPHVAARVRAQVGDAHATGLPAGSADLVVVGQAMHWFRLPEFYREVRRILKPGGALASWCYGFGTLSGFPGAQEFFEDFHSGPDWLGPHWAPGRLLVDNAYRGIEPGPEHFASLERVELAMPATLTLDDMVGLIQSWSARVSYLKARPQDPDPAEAFRAEAVRRIRTQRDGSEGGAKGAGAGGDEGSSPLHLDRTLTLLLARGPQPL</sequence>
<dbReference type="PANTHER" id="PTHR44942">
    <property type="entry name" value="METHYLTRANSF_11 DOMAIN-CONTAINING PROTEIN"/>
    <property type="match status" value="1"/>
</dbReference>
<keyword evidence="2" id="KW-0489">Methyltransferase</keyword>
<feature type="domain" description="Methyltransferase type 11" evidence="5">
    <location>
        <begin position="71"/>
        <end position="161"/>
    </location>
</feature>
<dbReference type="InterPro" id="IPR029063">
    <property type="entry name" value="SAM-dependent_MTases_sf"/>
</dbReference>
<dbReference type="SUPFAM" id="SSF53335">
    <property type="entry name" value="S-adenosyl-L-methionine-dependent methyltransferases"/>
    <property type="match status" value="1"/>
</dbReference>
<dbReference type="Proteomes" id="UP000612055">
    <property type="component" value="Unassembled WGS sequence"/>
</dbReference>
<organism evidence="6 7">
    <name type="scientific">Edaphochlamys debaryana</name>
    <dbReference type="NCBI Taxonomy" id="47281"/>
    <lineage>
        <taxon>Eukaryota</taxon>
        <taxon>Viridiplantae</taxon>
        <taxon>Chlorophyta</taxon>
        <taxon>core chlorophytes</taxon>
        <taxon>Chlorophyceae</taxon>
        <taxon>CS clade</taxon>
        <taxon>Chlamydomonadales</taxon>
        <taxon>Chlamydomonadales incertae sedis</taxon>
        <taxon>Edaphochlamys</taxon>
    </lineage>
</organism>
<feature type="region of interest" description="Disordered" evidence="4">
    <location>
        <begin position="268"/>
        <end position="299"/>
    </location>
</feature>
<dbReference type="GO" id="GO:0008757">
    <property type="term" value="F:S-adenosylmethionine-dependent methyltransferase activity"/>
    <property type="evidence" value="ECO:0007669"/>
    <property type="project" value="InterPro"/>
</dbReference>
<evidence type="ECO:0000256" key="3">
    <source>
        <dbReference type="ARBA" id="ARBA00022679"/>
    </source>
</evidence>
<dbReference type="InterPro" id="IPR051052">
    <property type="entry name" value="Diverse_substrate_MTase"/>
</dbReference>
<dbReference type="InterPro" id="IPR013216">
    <property type="entry name" value="Methyltransf_11"/>
</dbReference>
<reference evidence="6" key="1">
    <citation type="journal article" date="2020" name="bioRxiv">
        <title>Comparative genomics of Chlamydomonas.</title>
        <authorList>
            <person name="Craig R.J."/>
            <person name="Hasan A.R."/>
            <person name="Ness R.W."/>
            <person name="Keightley P.D."/>
        </authorList>
    </citation>
    <scope>NUCLEOTIDE SEQUENCE</scope>
    <source>
        <strain evidence="6">CCAP 11/70</strain>
    </source>
</reference>
<dbReference type="OrthoDB" id="10027013at2759"/>
<gene>
    <name evidence="6" type="ORF">HYH03_011679</name>
</gene>
<evidence type="ECO:0000313" key="7">
    <source>
        <dbReference type="Proteomes" id="UP000612055"/>
    </source>
</evidence>
<feature type="compositionally biased region" description="Gly residues" evidence="4">
    <location>
        <begin position="277"/>
        <end position="289"/>
    </location>
</feature>
<evidence type="ECO:0000256" key="1">
    <source>
        <dbReference type="ARBA" id="ARBA00008361"/>
    </source>
</evidence>
<comment type="similarity">
    <text evidence="1">Belongs to the methyltransferase superfamily.</text>
</comment>
<proteinExistence type="inferred from homology"/>
<keyword evidence="3" id="KW-0808">Transferase</keyword>
<accession>A0A835XUF5</accession>
<evidence type="ECO:0000259" key="5">
    <source>
        <dbReference type="Pfam" id="PF08241"/>
    </source>
</evidence>
<protein>
    <recommendedName>
        <fullName evidence="5">Methyltransferase type 11 domain-containing protein</fullName>
    </recommendedName>
</protein>
<dbReference type="Pfam" id="PF08241">
    <property type="entry name" value="Methyltransf_11"/>
    <property type="match status" value="1"/>
</dbReference>
<dbReference type="Gene3D" id="3.40.50.150">
    <property type="entry name" value="Vaccinia Virus protein VP39"/>
    <property type="match status" value="1"/>
</dbReference>
<name>A0A835XUF5_9CHLO</name>
<evidence type="ECO:0000313" key="6">
    <source>
        <dbReference type="EMBL" id="KAG2489877.1"/>
    </source>
</evidence>
<comment type="caution">
    <text evidence="6">The sequence shown here is derived from an EMBL/GenBank/DDBJ whole genome shotgun (WGS) entry which is preliminary data.</text>
</comment>
<evidence type="ECO:0000256" key="4">
    <source>
        <dbReference type="SAM" id="MobiDB-lite"/>
    </source>
</evidence>
<dbReference type="GO" id="GO:0032259">
    <property type="term" value="P:methylation"/>
    <property type="evidence" value="ECO:0007669"/>
    <property type="project" value="UniProtKB-KW"/>
</dbReference>
<dbReference type="CDD" id="cd02440">
    <property type="entry name" value="AdoMet_MTases"/>
    <property type="match status" value="1"/>
</dbReference>
<dbReference type="PANTHER" id="PTHR44942:SF4">
    <property type="entry name" value="METHYLTRANSFERASE TYPE 11 DOMAIN-CONTAINING PROTEIN"/>
    <property type="match status" value="1"/>
</dbReference>
<keyword evidence="7" id="KW-1185">Reference proteome</keyword>
<evidence type="ECO:0000256" key="2">
    <source>
        <dbReference type="ARBA" id="ARBA00022603"/>
    </source>
</evidence>
<dbReference type="EMBL" id="JAEHOE010000068">
    <property type="protein sequence ID" value="KAG2489877.1"/>
    <property type="molecule type" value="Genomic_DNA"/>
</dbReference>
<feature type="compositionally biased region" description="Low complexity" evidence="4">
    <location>
        <begin position="290"/>
        <end position="299"/>
    </location>
</feature>
<dbReference type="AlphaFoldDB" id="A0A835XUF5"/>